<organism evidence="2 3">
    <name type="scientific">Mycena pura</name>
    <dbReference type="NCBI Taxonomy" id="153505"/>
    <lineage>
        <taxon>Eukaryota</taxon>
        <taxon>Fungi</taxon>
        <taxon>Dikarya</taxon>
        <taxon>Basidiomycota</taxon>
        <taxon>Agaricomycotina</taxon>
        <taxon>Agaricomycetes</taxon>
        <taxon>Agaricomycetidae</taxon>
        <taxon>Agaricales</taxon>
        <taxon>Marasmiineae</taxon>
        <taxon>Mycenaceae</taxon>
        <taxon>Mycena</taxon>
    </lineage>
</organism>
<gene>
    <name evidence="2" type="ORF">GGX14DRAFT_496598</name>
</gene>
<keyword evidence="3" id="KW-1185">Reference proteome</keyword>
<dbReference type="AlphaFoldDB" id="A0AAD6VJP0"/>
<evidence type="ECO:0000313" key="2">
    <source>
        <dbReference type="EMBL" id="KAJ7215014.1"/>
    </source>
</evidence>
<comment type="caution">
    <text evidence="2">The sequence shown here is derived from an EMBL/GenBank/DDBJ whole genome shotgun (WGS) entry which is preliminary data.</text>
</comment>
<dbReference type="SMART" id="SM00225">
    <property type="entry name" value="BTB"/>
    <property type="match status" value="1"/>
</dbReference>
<sequence length="311" mass="34534">MTETTRDPPSPFTLCPPFDSTGGDVQLRSSDGVDFHVHRLVLSLASPFFKDMFSLPQPDPGLEVATIQMSETASVLYRALRFWYPGAEPPAIQTLDELREMLEVLILKYDMQFIVPAAKKHLREFLAEDSVAVFAIACRHEWRDVALEAAKSSLRLPIRAFESRPAQLEYMTADTYHSLLHYHTKCAIVATASTSALRWASYADIPGTGCTNWKNPTVCPRARAGHWTFAHNTLGPLTAWFSACLDILAATLLQSPAATLDSPDFLSQAVEKIGACESCRSEGFPALMKFLGILRAQIEHDLDSVELDLQF</sequence>
<dbReference type="EMBL" id="JARJCW010000018">
    <property type="protein sequence ID" value="KAJ7215014.1"/>
    <property type="molecule type" value="Genomic_DNA"/>
</dbReference>
<dbReference type="PROSITE" id="PS50097">
    <property type="entry name" value="BTB"/>
    <property type="match status" value="1"/>
</dbReference>
<dbReference type="Pfam" id="PF00651">
    <property type="entry name" value="BTB"/>
    <property type="match status" value="1"/>
</dbReference>
<feature type="domain" description="BTB" evidence="1">
    <location>
        <begin position="23"/>
        <end position="86"/>
    </location>
</feature>
<name>A0AAD6VJP0_9AGAR</name>
<dbReference type="CDD" id="cd18186">
    <property type="entry name" value="BTB_POZ_ZBTB_KLHL-like"/>
    <property type="match status" value="1"/>
</dbReference>
<dbReference type="SUPFAM" id="SSF54695">
    <property type="entry name" value="POZ domain"/>
    <property type="match status" value="1"/>
</dbReference>
<evidence type="ECO:0000259" key="1">
    <source>
        <dbReference type="PROSITE" id="PS50097"/>
    </source>
</evidence>
<proteinExistence type="predicted"/>
<dbReference type="InterPro" id="IPR000210">
    <property type="entry name" value="BTB/POZ_dom"/>
</dbReference>
<reference evidence="2" key="1">
    <citation type="submission" date="2023-03" db="EMBL/GenBank/DDBJ databases">
        <title>Massive genome expansion in bonnet fungi (Mycena s.s.) driven by repeated elements and novel gene families across ecological guilds.</title>
        <authorList>
            <consortium name="Lawrence Berkeley National Laboratory"/>
            <person name="Harder C.B."/>
            <person name="Miyauchi S."/>
            <person name="Viragh M."/>
            <person name="Kuo A."/>
            <person name="Thoen E."/>
            <person name="Andreopoulos B."/>
            <person name="Lu D."/>
            <person name="Skrede I."/>
            <person name="Drula E."/>
            <person name="Henrissat B."/>
            <person name="Morin E."/>
            <person name="Kohler A."/>
            <person name="Barry K."/>
            <person name="LaButti K."/>
            <person name="Morin E."/>
            <person name="Salamov A."/>
            <person name="Lipzen A."/>
            <person name="Mereny Z."/>
            <person name="Hegedus B."/>
            <person name="Baldrian P."/>
            <person name="Stursova M."/>
            <person name="Weitz H."/>
            <person name="Taylor A."/>
            <person name="Grigoriev I.V."/>
            <person name="Nagy L.G."/>
            <person name="Martin F."/>
            <person name="Kauserud H."/>
        </authorList>
    </citation>
    <scope>NUCLEOTIDE SEQUENCE</scope>
    <source>
        <strain evidence="2">9144</strain>
    </source>
</reference>
<dbReference type="InterPro" id="IPR011333">
    <property type="entry name" value="SKP1/BTB/POZ_sf"/>
</dbReference>
<evidence type="ECO:0000313" key="3">
    <source>
        <dbReference type="Proteomes" id="UP001219525"/>
    </source>
</evidence>
<dbReference type="Proteomes" id="UP001219525">
    <property type="component" value="Unassembled WGS sequence"/>
</dbReference>
<dbReference type="Gene3D" id="3.30.710.10">
    <property type="entry name" value="Potassium Channel Kv1.1, Chain A"/>
    <property type="match status" value="1"/>
</dbReference>
<protein>
    <recommendedName>
        <fullName evidence="1">BTB domain-containing protein</fullName>
    </recommendedName>
</protein>
<accession>A0AAD6VJP0</accession>